<proteinExistence type="predicted"/>
<name>A0A375I5E0_9BURK</name>
<keyword evidence="2" id="KW-0614">Plasmid</keyword>
<organism evidence="1 3">
    <name type="scientific">Cupriavidus taiwanensis</name>
    <dbReference type="NCBI Taxonomy" id="164546"/>
    <lineage>
        <taxon>Bacteria</taxon>
        <taxon>Pseudomonadati</taxon>
        <taxon>Pseudomonadota</taxon>
        <taxon>Betaproteobacteria</taxon>
        <taxon>Burkholderiales</taxon>
        <taxon>Burkholderiaceae</taxon>
        <taxon>Cupriavidus</taxon>
    </lineage>
</organism>
<sequence length="80" mass="8178">MRLRSVQVLATLTLLGTCFSTNDGSQPGKAAAGERPGLPVGATRPCQAEADALLGAAPLSVVRAVFDSCPAQNQGSEPRK</sequence>
<dbReference type="EMBL" id="OOEF01000028">
    <property type="protein sequence ID" value="SPK70016.1"/>
    <property type="molecule type" value="Genomic_DNA"/>
</dbReference>
<dbReference type="Proteomes" id="UP000255505">
    <property type="component" value="Plasmid II"/>
</dbReference>
<reference evidence="1 3" key="1">
    <citation type="submission" date="2018-01" db="EMBL/GenBank/DDBJ databases">
        <authorList>
            <person name="Gaut B.S."/>
            <person name="Morton B.R."/>
            <person name="Clegg M.T."/>
            <person name="Duvall M.R."/>
        </authorList>
    </citation>
    <scope>NUCLEOTIDE SEQUENCE [LARGE SCALE GENOMIC DNA]</scope>
    <source>
        <strain evidence="1">Cupriavidus taiwanensis LMG 19425</strain>
        <plasmid evidence="3">Plasmid ii</plasmid>
    </source>
</reference>
<protein>
    <submittedName>
        <fullName evidence="1">Uncharacterized protein</fullName>
    </submittedName>
</protein>
<dbReference type="EMBL" id="LT991977">
    <property type="protein sequence ID" value="SPK74818.1"/>
    <property type="molecule type" value="Genomic_DNA"/>
</dbReference>
<accession>A0A375I5E0</accession>
<dbReference type="AlphaFoldDB" id="A0A375I5E0"/>
<evidence type="ECO:0000313" key="2">
    <source>
        <dbReference type="EMBL" id="SPK74818.1"/>
    </source>
</evidence>
<gene>
    <name evidence="2" type="ORF">CT19425_MP40013</name>
    <name evidence="1" type="ORF">CT19425_U340022</name>
</gene>
<geneLocation type="plasmid" evidence="2">
    <name>II</name>
</geneLocation>
<evidence type="ECO:0000313" key="1">
    <source>
        <dbReference type="EMBL" id="SPK70016.1"/>
    </source>
</evidence>
<dbReference type="Proteomes" id="UP000255505">
    <property type="component" value="Unassembled WGS sequence"/>
</dbReference>
<evidence type="ECO:0000313" key="3">
    <source>
        <dbReference type="Proteomes" id="UP000255505"/>
    </source>
</evidence>